<gene>
    <name evidence="1" type="ORF">NBRC111894_444</name>
</gene>
<organism evidence="1 2">
    <name type="scientific">Sporolactobacillus inulinus</name>
    <dbReference type="NCBI Taxonomy" id="2078"/>
    <lineage>
        <taxon>Bacteria</taxon>
        <taxon>Bacillati</taxon>
        <taxon>Bacillota</taxon>
        <taxon>Bacilli</taxon>
        <taxon>Bacillales</taxon>
        <taxon>Sporolactobacillaceae</taxon>
        <taxon>Sporolactobacillus</taxon>
    </lineage>
</organism>
<sequence>MHLRFDSWPRHWSIGLKTRQNHNLLSAKKTDAAAHLLHDRFVSHYLS</sequence>
<dbReference type="Proteomes" id="UP000319716">
    <property type="component" value="Unassembled WGS sequence"/>
</dbReference>
<dbReference type="EMBL" id="BEXB01000002">
    <property type="protein sequence ID" value="GAY74890.1"/>
    <property type="molecule type" value="Genomic_DNA"/>
</dbReference>
<name>A0A4Y1Z7A0_9BACL</name>
<dbReference type="AlphaFoldDB" id="A0A4Y1Z7A0"/>
<proteinExistence type="predicted"/>
<protein>
    <submittedName>
        <fullName evidence="1">Uncharacterized protein</fullName>
    </submittedName>
</protein>
<evidence type="ECO:0000313" key="1">
    <source>
        <dbReference type="EMBL" id="GAY74890.1"/>
    </source>
</evidence>
<reference evidence="1 2" key="1">
    <citation type="submission" date="2017-11" db="EMBL/GenBank/DDBJ databases">
        <title>Draft Genome Sequence of Sporolactobacillus inulinus NBRC 111894 Isolated from Koso, a Japanese Sugar-Vegetable Fermented Beverage.</title>
        <authorList>
            <person name="Chiou T.Y."/>
            <person name="Oshima K."/>
            <person name="Suda W."/>
            <person name="Hattori M."/>
            <person name="Takahashi T."/>
        </authorList>
    </citation>
    <scope>NUCLEOTIDE SEQUENCE [LARGE SCALE GENOMIC DNA]</scope>
    <source>
        <strain evidence="1 2">NBRC111894</strain>
    </source>
</reference>
<accession>A0A4Y1Z7A0</accession>
<comment type="caution">
    <text evidence="1">The sequence shown here is derived from an EMBL/GenBank/DDBJ whole genome shotgun (WGS) entry which is preliminary data.</text>
</comment>
<evidence type="ECO:0000313" key="2">
    <source>
        <dbReference type="Proteomes" id="UP000319716"/>
    </source>
</evidence>